<organism evidence="2 3">
    <name type="scientific">Anas platyrhynchos</name>
    <name type="common">Mallard</name>
    <name type="synonym">Anas boschas</name>
    <dbReference type="NCBI Taxonomy" id="8839"/>
    <lineage>
        <taxon>Eukaryota</taxon>
        <taxon>Metazoa</taxon>
        <taxon>Chordata</taxon>
        <taxon>Craniata</taxon>
        <taxon>Vertebrata</taxon>
        <taxon>Euteleostomi</taxon>
        <taxon>Archelosauria</taxon>
        <taxon>Archosauria</taxon>
        <taxon>Dinosauria</taxon>
        <taxon>Saurischia</taxon>
        <taxon>Theropoda</taxon>
        <taxon>Coelurosauria</taxon>
        <taxon>Aves</taxon>
        <taxon>Neognathae</taxon>
        <taxon>Galloanserae</taxon>
        <taxon>Anseriformes</taxon>
        <taxon>Anatidae</taxon>
        <taxon>Anatinae</taxon>
        <taxon>Anas</taxon>
    </lineage>
</organism>
<proteinExistence type="predicted"/>
<dbReference type="Proteomes" id="UP000296049">
    <property type="component" value="Unassembled WGS sequence"/>
</dbReference>
<dbReference type="AlphaFoldDB" id="R0LFV9"/>
<reference evidence="3" key="1">
    <citation type="journal article" date="2013" name="Nat. Genet.">
        <title>The duck genome and transcriptome provide insight into an avian influenza virus reservoir species.</title>
        <authorList>
            <person name="Huang Y."/>
            <person name="Li Y."/>
            <person name="Burt D.W."/>
            <person name="Chen H."/>
            <person name="Zhang Y."/>
            <person name="Qian W."/>
            <person name="Kim H."/>
            <person name="Gan S."/>
            <person name="Zhao Y."/>
            <person name="Li J."/>
            <person name="Yi K."/>
            <person name="Feng H."/>
            <person name="Zhu P."/>
            <person name="Li B."/>
            <person name="Liu Q."/>
            <person name="Fairley S."/>
            <person name="Magor K.E."/>
            <person name="Du Z."/>
            <person name="Hu X."/>
            <person name="Goodman L."/>
            <person name="Tafer H."/>
            <person name="Vignal A."/>
            <person name="Lee T."/>
            <person name="Kim K.W."/>
            <person name="Sheng Z."/>
            <person name="An Y."/>
            <person name="Searle S."/>
            <person name="Herrero J."/>
            <person name="Groenen M.A."/>
            <person name="Crooijmans R.P."/>
            <person name="Faraut T."/>
            <person name="Cai Q."/>
            <person name="Webster R.G."/>
            <person name="Aldridge J.R."/>
            <person name="Warren W.C."/>
            <person name="Bartschat S."/>
            <person name="Kehr S."/>
            <person name="Marz M."/>
            <person name="Stadler P.F."/>
            <person name="Smith J."/>
            <person name="Kraus R.H."/>
            <person name="Zhao Y."/>
            <person name="Ren L."/>
            <person name="Fei J."/>
            <person name="Morisson M."/>
            <person name="Kaiser P."/>
            <person name="Griffin D.K."/>
            <person name="Rao M."/>
            <person name="Pitel F."/>
            <person name="Wang J."/>
            <person name="Li N."/>
        </authorList>
    </citation>
    <scope>NUCLEOTIDE SEQUENCE [LARGE SCALE GENOMIC DNA]</scope>
</reference>
<feature type="region of interest" description="Disordered" evidence="1">
    <location>
        <begin position="91"/>
        <end position="158"/>
    </location>
</feature>
<evidence type="ECO:0000256" key="1">
    <source>
        <dbReference type="SAM" id="MobiDB-lite"/>
    </source>
</evidence>
<evidence type="ECO:0000313" key="3">
    <source>
        <dbReference type="Proteomes" id="UP000296049"/>
    </source>
</evidence>
<gene>
    <name evidence="2" type="ORF">Anapl_17089</name>
</gene>
<accession>R0LFV9</accession>
<dbReference type="EMBL" id="KB743365">
    <property type="protein sequence ID" value="EOA99162.1"/>
    <property type="molecule type" value="Genomic_DNA"/>
</dbReference>
<sequence>MKATEDHLENFAILLDSSGNQHNKPAITKVYGSLQSAQALLLPANILRKQHWLKIKSNKTLLIPMPSAFSVKTKLLQHPKEGRVCVQALAAGHGPPRTGASPADHKYRGTPQGDRSPGASPPGRFSFSGTKPALAFGGDPAPSGDLGGAAPGSARGKPDSQRFLTILPVAGTHDLDASFNLDFQLCLQNPL</sequence>
<evidence type="ECO:0000313" key="2">
    <source>
        <dbReference type="EMBL" id="EOA99162.1"/>
    </source>
</evidence>
<keyword evidence="3" id="KW-1185">Reference proteome</keyword>
<protein>
    <submittedName>
        <fullName evidence="2">Uncharacterized protein</fullName>
    </submittedName>
</protein>
<name>R0LFV9_ANAPL</name>